<evidence type="ECO:0000313" key="2">
    <source>
        <dbReference type="EMBL" id="WNZ21732.1"/>
    </source>
</evidence>
<evidence type="ECO:0000259" key="1">
    <source>
        <dbReference type="Pfam" id="PF01408"/>
    </source>
</evidence>
<feature type="domain" description="Gfo/Idh/MocA-like oxidoreductase N-terminal" evidence="1">
    <location>
        <begin position="3"/>
        <end position="108"/>
    </location>
</feature>
<proteinExistence type="predicted"/>
<name>A0AA96WS70_9CYAN</name>
<dbReference type="SUPFAM" id="SSF51735">
    <property type="entry name" value="NAD(P)-binding Rossmann-fold domains"/>
    <property type="match status" value="1"/>
</dbReference>
<dbReference type="RefSeq" id="WP_316433033.1">
    <property type="nucleotide sequence ID" value="NZ_CP053586.1"/>
</dbReference>
<dbReference type="InterPro" id="IPR000683">
    <property type="entry name" value="Gfo/Idh/MocA-like_OxRdtase_N"/>
</dbReference>
<dbReference type="SUPFAM" id="SSF55347">
    <property type="entry name" value="Glyceraldehyde-3-phosphate dehydrogenase-like, C-terminal domain"/>
    <property type="match status" value="1"/>
</dbReference>
<dbReference type="GO" id="GO:0000166">
    <property type="term" value="F:nucleotide binding"/>
    <property type="evidence" value="ECO:0007669"/>
    <property type="project" value="InterPro"/>
</dbReference>
<sequence>MALRIGLIGCGRWGANILRDLLSLDCEVTVADPNPIAAAKATQAGAKAIIDLQELPDSLDGFVVAVPTSLHFEVVSQLLGYNRPIFCEKPLTADLEQARILAAKAPEQIFVMDKWRYHPGVEALRQIVAQATLGKVQLIRTRRVQWGHPHRDVDGVWILAPHDLSIVAHILGAIPPPRAAFGEFVGEQLQGITAFLGTTPGAVIEVSARQPVANRLVSVACETGVAVLDESLADHIKLYRNGLPKHHAPEMLPISTEMPLWLELRQFCQFLQGGEPPLTSAVDAVDSIEVITILRQLAWQAR</sequence>
<dbReference type="AlphaFoldDB" id="A0AA96WS70"/>
<dbReference type="Gene3D" id="3.30.360.10">
    <property type="entry name" value="Dihydrodipicolinate Reductase, domain 2"/>
    <property type="match status" value="1"/>
</dbReference>
<dbReference type="InterPro" id="IPR036291">
    <property type="entry name" value="NAD(P)-bd_dom_sf"/>
</dbReference>
<dbReference type="PANTHER" id="PTHR43377:SF6">
    <property type="entry name" value="GFO_IDH_MOCA-LIKE OXIDOREDUCTASE N-TERMINAL DOMAIN-CONTAINING PROTEIN"/>
    <property type="match status" value="1"/>
</dbReference>
<protein>
    <submittedName>
        <fullName evidence="2">Gfo/Idh/MocA family oxidoreductase</fullName>
    </submittedName>
</protein>
<accession>A0AA96WS70</accession>
<dbReference type="InterPro" id="IPR051450">
    <property type="entry name" value="Gfo/Idh/MocA_Oxidoreductases"/>
</dbReference>
<reference evidence="2" key="1">
    <citation type="submission" date="2020-05" db="EMBL/GenBank/DDBJ databases">
        <authorList>
            <person name="Zhu T."/>
            <person name="Keshari N."/>
            <person name="Lu X."/>
        </authorList>
    </citation>
    <scope>NUCLEOTIDE SEQUENCE</scope>
    <source>
        <strain evidence="2">NK1-12</strain>
    </source>
</reference>
<gene>
    <name evidence="2" type="ORF">HJG54_01845</name>
</gene>
<dbReference type="PANTHER" id="PTHR43377">
    <property type="entry name" value="BILIVERDIN REDUCTASE A"/>
    <property type="match status" value="1"/>
</dbReference>
<organism evidence="2">
    <name type="scientific">Leptolyngbya sp. NK1-12</name>
    <dbReference type="NCBI Taxonomy" id="2547451"/>
    <lineage>
        <taxon>Bacteria</taxon>
        <taxon>Bacillati</taxon>
        <taxon>Cyanobacteriota</taxon>
        <taxon>Cyanophyceae</taxon>
        <taxon>Leptolyngbyales</taxon>
        <taxon>Leptolyngbyaceae</taxon>
        <taxon>Leptolyngbya group</taxon>
        <taxon>Leptolyngbya</taxon>
    </lineage>
</organism>
<dbReference type="Pfam" id="PF01408">
    <property type="entry name" value="GFO_IDH_MocA"/>
    <property type="match status" value="1"/>
</dbReference>
<dbReference type="EMBL" id="CP053586">
    <property type="protein sequence ID" value="WNZ21732.1"/>
    <property type="molecule type" value="Genomic_DNA"/>
</dbReference>
<dbReference type="Gene3D" id="3.40.50.720">
    <property type="entry name" value="NAD(P)-binding Rossmann-like Domain"/>
    <property type="match status" value="1"/>
</dbReference>